<dbReference type="OrthoDB" id="18150at2759"/>
<protein>
    <submittedName>
        <fullName evidence="7">Kelch repeat-containing protein</fullName>
    </submittedName>
</protein>
<name>A0A151ZS33_TIELA</name>
<dbReference type="GO" id="GO:0008270">
    <property type="term" value="F:zinc ion binding"/>
    <property type="evidence" value="ECO:0007669"/>
    <property type="project" value="UniProtKB-KW"/>
</dbReference>
<keyword evidence="5" id="KW-0175">Coiled coil</keyword>
<dbReference type="STRING" id="361077.A0A151ZS33"/>
<sequence>MEFLESFLNCKKCNRLYENPQLIIKCGHLLCGQCLKTSKECFTCKGPIGATAVVTELRDQIEKYQANKHTKVNCEIHKQEAVQRVCLDCDNQLLCKLCETAISHQKHRIVSEEKEEFQKHFQQLQSKFQQLDQMHRLKLMERQKLLDKCQELESLTKNEEEKIKSFYESLRTMINLKEQETNTQVQHKHILQNQEIKDRLSRESQELIQPMEDFLNLVSSKSYINMSPDELYSLRFQIIQQLHQSNKLWQQVTASSNTDHQNLTSMTFSHPTIPTVMEKIESVLSSSVKLDIKKVDLPKMVQFTPDLLKFTQDFEGGLSVLKDELVPLSNGPKRYLYSFGVAPSDLENCESLFERMDLDTLQWTSFPIGVVDGLPTTKTYKSMACTSDSLYIFGGLGQEDKYFKYDLLNNTLATIGVFPEGGFGGSNISVQYDGRDHIYLFGGTDTTIDSSTYISRIDRYNIKTDKFESVGNLPESLAYINLCFDGLENIYLLGGYNQDGYYKKIQIFNINTQQLQLYKHKIAALAACYCKSNNSIYLFNNKLKFIKLDLTTGRQFTILGPAGVQLNYLGFLYMFYDSVHDEIYLLHKKSSYQFSVQTSKWDGTRTDETKSNKIDYYAIALSFQ</sequence>
<dbReference type="PROSITE" id="PS50089">
    <property type="entry name" value="ZF_RING_2"/>
    <property type="match status" value="1"/>
</dbReference>
<dbReference type="InterPro" id="IPR006652">
    <property type="entry name" value="Kelch_1"/>
</dbReference>
<dbReference type="PROSITE" id="PS00518">
    <property type="entry name" value="ZF_RING_1"/>
    <property type="match status" value="1"/>
</dbReference>
<dbReference type="PANTHER" id="PTHR24103">
    <property type="entry name" value="E3 UBIQUITIN-PROTEIN LIGASE TRIM"/>
    <property type="match status" value="1"/>
</dbReference>
<dbReference type="Pfam" id="PF01344">
    <property type="entry name" value="Kelch_1"/>
    <property type="match status" value="1"/>
</dbReference>
<dbReference type="Gene3D" id="3.30.40.10">
    <property type="entry name" value="Zinc/RING finger domain, C3HC4 (zinc finger)"/>
    <property type="match status" value="1"/>
</dbReference>
<evidence type="ECO:0000256" key="3">
    <source>
        <dbReference type="ARBA" id="ARBA00022833"/>
    </source>
</evidence>
<dbReference type="Gene3D" id="3.30.160.60">
    <property type="entry name" value="Classic Zinc Finger"/>
    <property type="match status" value="1"/>
</dbReference>
<feature type="domain" description="RING-type" evidence="6">
    <location>
        <begin position="10"/>
        <end position="45"/>
    </location>
</feature>
<dbReference type="SUPFAM" id="SSF57845">
    <property type="entry name" value="B-box zinc-binding domain"/>
    <property type="match status" value="1"/>
</dbReference>
<dbReference type="Proteomes" id="UP000076078">
    <property type="component" value="Unassembled WGS sequence"/>
</dbReference>
<evidence type="ECO:0000259" key="6">
    <source>
        <dbReference type="PROSITE" id="PS50089"/>
    </source>
</evidence>
<dbReference type="AlphaFoldDB" id="A0A151ZS33"/>
<evidence type="ECO:0000256" key="4">
    <source>
        <dbReference type="PROSITE-ProRule" id="PRU00175"/>
    </source>
</evidence>
<dbReference type="CDD" id="cd19756">
    <property type="entry name" value="Bbox2"/>
    <property type="match status" value="1"/>
</dbReference>
<keyword evidence="8" id="KW-1185">Reference proteome</keyword>
<dbReference type="InterPro" id="IPR015915">
    <property type="entry name" value="Kelch-typ_b-propeller"/>
</dbReference>
<evidence type="ECO:0000313" key="7">
    <source>
        <dbReference type="EMBL" id="KYQ96729.1"/>
    </source>
</evidence>
<comment type="caution">
    <text evidence="7">The sequence shown here is derived from an EMBL/GenBank/DDBJ whole genome shotgun (WGS) entry which is preliminary data.</text>
</comment>
<reference evidence="7 8" key="1">
    <citation type="submission" date="2015-12" db="EMBL/GenBank/DDBJ databases">
        <title>Dictyostelia acquired genes for synthesis and detection of signals that induce cell-type specialization by lateral gene transfer from prokaryotes.</title>
        <authorList>
            <person name="Gloeckner G."/>
            <person name="Schaap P."/>
        </authorList>
    </citation>
    <scope>NUCLEOTIDE SEQUENCE [LARGE SCALE GENOMIC DNA]</scope>
    <source>
        <strain evidence="7 8">TK</strain>
    </source>
</reference>
<dbReference type="InterPro" id="IPR017907">
    <property type="entry name" value="Znf_RING_CS"/>
</dbReference>
<dbReference type="InterPro" id="IPR001841">
    <property type="entry name" value="Znf_RING"/>
</dbReference>
<dbReference type="EMBL" id="LODT01000021">
    <property type="protein sequence ID" value="KYQ96729.1"/>
    <property type="molecule type" value="Genomic_DNA"/>
</dbReference>
<evidence type="ECO:0000256" key="2">
    <source>
        <dbReference type="ARBA" id="ARBA00022771"/>
    </source>
</evidence>
<dbReference type="InterPro" id="IPR050143">
    <property type="entry name" value="TRIM/RBCC"/>
</dbReference>
<dbReference type="SUPFAM" id="SSF117281">
    <property type="entry name" value="Kelch motif"/>
    <property type="match status" value="1"/>
</dbReference>
<dbReference type="SUPFAM" id="SSF57850">
    <property type="entry name" value="RING/U-box"/>
    <property type="match status" value="1"/>
</dbReference>
<dbReference type="InterPro" id="IPR013083">
    <property type="entry name" value="Znf_RING/FYVE/PHD"/>
</dbReference>
<evidence type="ECO:0000313" key="8">
    <source>
        <dbReference type="Proteomes" id="UP000076078"/>
    </source>
</evidence>
<proteinExistence type="predicted"/>
<dbReference type="FunCoup" id="A0A151ZS33">
    <property type="interactions" value="425"/>
</dbReference>
<accession>A0A151ZS33</accession>
<evidence type="ECO:0000256" key="1">
    <source>
        <dbReference type="ARBA" id="ARBA00022723"/>
    </source>
</evidence>
<dbReference type="Gene3D" id="2.120.10.80">
    <property type="entry name" value="Kelch-type beta propeller"/>
    <property type="match status" value="1"/>
</dbReference>
<organism evidence="7 8">
    <name type="scientific">Tieghemostelium lacteum</name>
    <name type="common">Slime mold</name>
    <name type="synonym">Dictyostelium lacteum</name>
    <dbReference type="NCBI Taxonomy" id="361077"/>
    <lineage>
        <taxon>Eukaryota</taxon>
        <taxon>Amoebozoa</taxon>
        <taxon>Evosea</taxon>
        <taxon>Eumycetozoa</taxon>
        <taxon>Dictyostelia</taxon>
        <taxon>Dictyosteliales</taxon>
        <taxon>Raperosteliaceae</taxon>
        <taxon>Tieghemostelium</taxon>
    </lineage>
</organism>
<dbReference type="OMA" id="CETAISH"/>
<feature type="coiled-coil region" evidence="5">
    <location>
        <begin position="114"/>
        <end position="162"/>
    </location>
</feature>
<keyword evidence="3" id="KW-0862">Zinc</keyword>
<evidence type="ECO:0000256" key="5">
    <source>
        <dbReference type="SAM" id="Coils"/>
    </source>
</evidence>
<dbReference type="InParanoid" id="A0A151ZS33"/>
<keyword evidence="1" id="KW-0479">Metal-binding</keyword>
<keyword evidence="2 4" id="KW-0863">Zinc-finger</keyword>
<gene>
    <name evidence="7" type="ORF">DLAC_04026</name>
</gene>